<sequence length="224" mass="24604">MDADVDVKPSHIPPSPQNDLETIINLHQKTTYDTHTTDSPLKPNNKPSHNNGLPSPPSGSNASLADELPDYSTSPTAWLAAVAGKVYPASDRYHGWDIQITTEAAAPASSSEEDHHNTSPCDVITISHSVSGTVLILVRGQIIFGEYPGSSSPSWVNTTDDDAPLEPWRLSENEGRAWFADKLLEIRWSAGEPRYVVSYWVWTKLGLSYADFLNLGKYDPLAFE</sequence>
<evidence type="ECO:0000313" key="2">
    <source>
        <dbReference type="EMBL" id="OJJ96956.1"/>
    </source>
</evidence>
<feature type="compositionally biased region" description="Polar residues" evidence="1">
    <location>
        <begin position="17"/>
        <end position="29"/>
    </location>
</feature>
<keyword evidence="3" id="KW-1185">Reference proteome</keyword>
<evidence type="ECO:0000256" key="1">
    <source>
        <dbReference type="SAM" id="MobiDB-lite"/>
    </source>
</evidence>
<reference evidence="3" key="1">
    <citation type="journal article" date="2017" name="Genome Biol.">
        <title>Comparative genomics reveals high biological diversity and specific adaptations in the industrially and medically important fungal genus Aspergillus.</title>
        <authorList>
            <person name="de Vries R.P."/>
            <person name="Riley R."/>
            <person name="Wiebenga A."/>
            <person name="Aguilar-Osorio G."/>
            <person name="Amillis S."/>
            <person name="Uchima C.A."/>
            <person name="Anderluh G."/>
            <person name="Asadollahi M."/>
            <person name="Askin M."/>
            <person name="Barry K."/>
            <person name="Battaglia E."/>
            <person name="Bayram O."/>
            <person name="Benocci T."/>
            <person name="Braus-Stromeyer S.A."/>
            <person name="Caldana C."/>
            <person name="Canovas D."/>
            <person name="Cerqueira G.C."/>
            <person name="Chen F."/>
            <person name="Chen W."/>
            <person name="Choi C."/>
            <person name="Clum A."/>
            <person name="Dos Santos R.A."/>
            <person name="Damasio A.R."/>
            <person name="Diallinas G."/>
            <person name="Emri T."/>
            <person name="Fekete E."/>
            <person name="Flipphi M."/>
            <person name="Freyberg S."/>
            <person name="Gallo A."/>
            <person name="Gournas C."/>
            <person name="Habgood R."/>
            <person name="Hainaut M."/>
            <person name="Harispe M.L."/>
            <person name="Henrissat B."/>
            <person name="Hilden K.S."/>
            <person name="Hope R."/>
            <person name="Hossain A."/>
            <person name="Karabika E."/>
            <person name="Karaffa L."/>
            <person name="Karanyi Z."/>
            <person name="Krasevec N."/>
            <person name="Kuo A."/>
            <person name="Kusch H."/>
            <person name="LaButti K."/>
            <person name="Lagendijk E.L."/>
            <person name="Lapidus A."/>
            <person name="Levasseur A."/>
            <person name="Lindquist E."/>
            <person name="Lipzen A."/>
            <person name="Logrieco A.F."/>
            <person name="MacCabe A."/>
            <person name="Maekelae M.R."/>
            <person name="Malavazi I."/>
            <person name="Melin P."/>
            <person name="Meyer V."/>
            <person name="Mielnichuk N."/>
            <person name="Miskei M."/>
            <person name="Molnar A.P."/>
            <person name="Mule G."/>
            <person name="Ngan C.Y."/>
            <person name="Orejas M."/>
            <person name="Orosz E."/>
            <person name="Ouedraogo J.P."/>
            <person name="Overkamp K.M."/>
            <person name="Park H.-S."/>
            <person name="Perrone G."/>
            <person name="Piumi F."/>
            <person name="Punt P.J."/>
            <person name="Ram A.F."/>
            <person name="Ramon A."/>
            <person name="Rauscher S."/>
            <person name="Record E."/>
            <person name="Riano-Pachon D.M."/>
            <person name="Robert V."/>
            <person name="Roehrig J."/>
            <person name="Ruller R."/>
            <person name="Salamov A."/>
            <person name="Salih N.S."/>
            <person name="Samson R.A."/>
            <person name="Sandor E."/>
            <person name="Sanguinetti M."/>
            <person name="Schuetze T."/>
            <person name="Sepcic K."/>
            <person name="Shelest E."/>
            <person name="Sherlock G."/>
            <person name="Sophianopoulou V."/>
            <person name="Squina F.M."/>
            <person name="Sun H."/>
            <person name="Susca A."/>
            <person name="Todd R.B."/>
            <person name="Tsang A."/>
            <person name="Unkles S.E."/>
            <person name="van de Wiele N."/>
            <person name="van Rossen-Uffink D."/>
            <person name="Oliveira J.V."/>
            <person name="Vesth T.C."/>
            <person name="Visser J."/>
            <person name="Yu J.-H."/>
            <person name="Zhou M."/>
            <person name="Andersen M.R."/>
            <person name="Archer D.B."/>
            <person name="Baker S.E."/>
            <person name="Benoit I."/>
            <person name="Brakhage A.A."/>
            <person name="Braus G.H."/>
            <person name="Fischer R."/>
            <person name="Frisvad J.C."/>
            <person name="Goldman G.H."/>
            <person name="Houbraken J."/>
            <person name="Oakley B."/>
            <person name="Pocsi I."/>
            <person name="Scazzocchio C."/>
            <person name="Seiboth B."/>
            <person name="vanKuyk P.A."/>
            <person name="Wortman J."/>
            <person name="Dyer P.S."/>
            <person name="Grigoriev I.V."/>
        </authorList>
    </citation>
    <scope>NUCLEOTIDE SEQUENCE [LARGE SCALE GENOMIC DNA]</scope>
    <source>
        <strain evidence="3">ATCC 16872 / CBS 172.66 / WB 5094</strain>
    </source>
</reference>
<gene>
    <name evidence="2" type="ORF">ASPACDRAFT_63268</name>
</gene>
<name>A0A1L9WLC7_ASPA1</name>
<dbReference type="GeneID" id="30977677"/>
<dbReference type="Proteomes" id="UP000184546">
    <property type="component" value="Unassembled WGS sequence"/>
</dbReference>
<dbReference type="OrthoDB" id="4504896at2759"/>
<proteinExistence type="predicted"/>
<accession>A0A1L9WLC7</accession>
<dbReference type="AlphaFoldDB" id="A0A1L9WLC7"/>
<evidence type="ECO:0000313" key="3">
    <source>
        <dbReference type="Proteomes" id="UP000184546"/>
    </source>
</evidence>
<dbReference type="RefSeq" id="XP_020053296.1">
    <property type="nucleotide sequence ID" value="XM_020203863.1"/>
</dbReference>
<dbReference type="VEuPathDB" id="FungiDB:ASPACDRAFT_63268"/>
<feature type="region of interest" description="Disordered" evidence="1">
    <location>
        <begin position="1"/>
        <end position="68"/>
    </location>
</feature>
<feature type="compositionally biased region" description="Polar residues" evidence="1">
    <location>
        <begin position="45"/>
        <end position="63"/>
    </location>
</feature>
<organism evidence="2 3">
    <name type="scientific">Aspergillus aculeatus (strain ATCC 16872 / CBS 172.66 / WB 5094)</name>
    <dbReference type="NCBI Taxonomy" id="690307"/>
    <lineage>
        <taxon>Eukaryota</taxon>
        <taxon>Fungi</taxon>
        <taxon>Dikarya</taxon>
        <taxon>Ascomycota</taxon>
        <taxon>Pezizomycotina</taxon>
        <taxon>Eurotiomycetes</taxon>
        <taxon>Eurotiomycetidae</taxon>
        <taxon>Eurotiales</taxon>
        <taxon>Aspergillaceae</taxon>
        <taxon>Aspergillus</taxon>
        <taxon>Aspergillus subgen. Circumdati</taxon>
    </lineage>
</organism>
<protein>
    <submittedName>
        <fullName evidence="2">Uncharacterized protein</fullName>
    </submittedName>
</protein>
<dbReference type="EMBL" id="KV878984">
    <property type="protein sequence ID" value="OJJ96956.1"/>
    <property type="molecule type" value="Genomic_DNA"/>
</dbReference>